<keyword evidence="3" id="KW-1185">Reference proteome</keyword>
<dbReference type="Proteomes" id="UP001597183">
    <property type="component" value="Unassembled WGS sequence"/>
</dbReference>
<keyword evidence="2" id="KW-0482">Metalloprotease</keyword>
<dbReference type="EC" id="3.4.-.-" evidence="2"/>
<name>A0ABW4AIP9_9ACTN</name>
<evidence type="ECO:0000313" key="3">
    <source>
        <dbReference type="Proteomes" id="UP001597183"/>
    </source>
</evidence>
<dbReference type="EMBL" id="JBHTMK010000044">
    <property type="protein sequence ID" value="MFD1370681.1"/>
    <property type="molecule type" value="Genomic_DNA"/>
</dbReference>
<dbReference type="InterPro" id="IPR006640">
    <property type="entry name" value="SprT-like_domain"/>
</dbReference>
<reference evidence="3" key="1">
    <citation type="journal article" date="2019" name="Int. J. Syst. Evol. Microbiol.">
        <title>The Global Catalogue of Microorganisms (GCM) 10K type strain sequencing project: providing services to taxonomists for standard genome sequencing and annotation.</title>
        <authorList>
            <consortium name="The Broad Institute Genomics Platform"/>
            <consortium name="The Broad Institute Genome Sequencing Center for Infectious Disease"/>
            <person name="Wu L."/>
            <person name="Ma J."/>
        </authorList>
    </citation>
    <scope>NUCLEOTIDE SEQUENCE [LARGE SCALE GENOMIC DNA]</scope>
    <source>
        <strain evidence="3">CCM 7526</strain>
    </source>
</reference>
<dbReference type="GO" id="GO:0008237">
    <property type="term" value="F:metallopeptidase activity"/>
    <property type="evidence" value="ECO:0007669"/>
    <property type="project" value="UniProtKB-KW"/>
</dbReference>
<organism evidence="2 3">
    <name type="scientific">Actinoplanes sichuanensis</name>
    <dbReference type="NCBI Taxonomy" id="512349"/>
    <lineage>
        <taxon>Bacteria</taxon>
        <taxon>Bacillati</taxon>
        <taxon>Actinomycetota</taxon>
        <taxon>Actinomycetes</taxon>
        <taxon>Micromonosporales</taxon>
        <taxon>Micromonosporaceae</taxon>
        <taxon>Actinoplanes</taxon>
    </lineage>
</organism>
<feature type="domain" description="SprT-like" evidence="1">
    <location>
        <begin position="1"/>
        <end position="144"/>
    </location>
</feature>
<dbReference type="SMART" id="SM00731">
    <property type="entry name" value="SprT"/>
    <property type="match status" value="1"/>
</dbReference>
<gene>
    <name evidence="2" type="ORF">ACFQ5G_35540</name>
</gene>
<sequence>MERRAVDLNEARELADNLMTRHGLSDWALTFDDAKTRAGICRLEAREIGLSRPLIRLYSAEQVAETVLHEIAHALAGPGHGHDRVWRAIAVRIGCSGTRCVPEDVPRVEGAWEGVCPAGHRTTVHRRPVRVRSCSRCSPSFDRSALFSWTRNGAAAPMHPRYAQELARLSAVPTTVAPVVELPVGARVRLTGRGKYGGLAGTIVKRGRSRYQVQTKAGLLNVPFPMAEPA</sequence>
<dbReference type="Pfam" id="PF10263">
    <property type="entry name" value="SprT-like"/>
    <property type="match status" value="1"/>
</dbReference>
<protein>
    <submittedName>
        <fullName evidence="2">SprT family zinc-dependent metalloprotease</fullName>
        <ecNumber evidence="2">3.4.-.-</ecNumber>
    </submittedName>
</protein>
<evidence type="ECO:0000259" key="1">
    <source>
        <dbReference type="SMART" id="SM00731"/>
    </source>
</evidence>
<keyword evidence="2" id="KW-0378">Hydrolase</keyword>
<comment type="caution">
    <text evidence="2">The sequence shown here is derived from an EMBL/GenBank/DDBJ whole genome shotgun (WGS) entry which is preliminary data.</text>
</comment>
<accession>A0ABW4AIP9</accession>
<keyword evidence="2" id="KW-0645">Protease</keyword>
<evidence type="ECO:0000313" key="2">
    <source>
        <dbReference type="EMBL" id="MFD1370681.1"/>
    </source>
</evidence>
<proteinExistence type="predicted"/>
<dbReference type="RefSeq" id="WP_317793556.1">
    <property type="nucleotide sequence ID" value="NZ_AP028461.1"/>
</dbReference>